<proteinExistence type="predicted"/>
<evidence type="ECO:0000313" key="1">
    <source>
        <dbReference type="EMBL" id="ARM62428.1"/>
    </source>
</evidence>
<name>A0A1W6J888_9BETA</name>
<protein>
    <submittedName>
        <fullName evidence="1">Uncharacterized protein</fullName>
    </submittedName>
</protein>
<accession>A0A1W6J888</accession>
<reference evidence="1" key="1">
    <citation type="journal article" date="2018" name="BMC Genomics">
        <title>Comparative genomic, transcriptomic, and proteomic reannotation of human herpesvirus 6.</title>
        <authorList>
            <person name="Greninger A.L."/>
            <person name="Knudsen G.M."/>
            <person name="Roychoudhury P."/>
            <person name="Hanson D.J."/>
            <person name="Sedlak R.H."/>
            <person name="Xie H."/>
            <person name="Guan J."/>
            <person name="Nguyen T."/>
            <person name="Peddu V."/>
            <person name="Boeckh M."/>
            <person name="Huang M.L."/>
            <person name="Cook L."/>
            <person name="Depledge D.P."/>
            <person name="Zerr D.M."/>
            <person name="Koelle D.M."/>
            <person name="Gantt S."/>
            <person name="Yoshikawa T."/>
            <person name="Caserta M."/>
            <person name="Hill J.A."/>
            <person name="Jerome K.R."/>
        </authorList>
    </citation>
    <scope>NUCLEOTIDE SEQUENCE</scope>
    <source>
        <strain evidence="1">NY-233</strain>
    </source>
</reference>
<sequence length="117" mass="13650">MFQGKPPKIHQKSLIPHITYTAKHLMNNIKPHPTMKRYLHHQNQKRTIVYMIPVALKKANTNPPTTVKAIMEIVYQINSMIISLKQPPTAKQTIKQKKVPKIQTYTVFPMKIQIKQK</sequence>
<organism evidence="1">
    <name type="scientific">Human betaherpesvirus 6</name>
    <dbReference type="NCBI Taxonomy" id="10368"/>
    <lineage>
        <taxon>Viruses</taxon>
        <taxon>Duplodnaviria</taxon>
        <taxon>Heunggongvirae</taxon>
        <taxon>Peploviricota</taxon>
        <taxon>Herviviricetes</taxon>
        <taxon>Herpesvirales</taxon>
        <taxon>Orthoherpesviridae</taxon>
        <taxon>Betaherpesvirinae</taxon>
        <taxon>Roseolovirus</taxon>
    </lineage>
</organism>
<dbReference type="EMBL" id="KY290195">
    <property type="protein sequence ID" value="ARM62428.1"/>
    <property type="molecule type" value="Genomic_DNA"/>
</dbReference>